<dbReference type="Gene3D" id="1.50.40.10">
    <property type="entry name" value="Mitochondrial carrier domain"/>
    <property type="match status" value="1"/>
</dbReference>
<dbReference type="Pfam" id="PF00153">
    <property type="entry name" value="Mito_carr"/>
    <property type="match status" value="3"/>
</dbReference>
<keyword evidence="1" id="KW-0812">Transmembrane</keyword>
<accession>A0ABR1FPK1</accession>
<dbReference type="EMBL" id="JBBJCI010000299">
    <property type="protein sequence ID" value="KAK7234989.1"/>
    <property type="molecule type" value="Genomic_DNA"/>
</dbReference>
<dbReference type="InterPro" id="IPR050391">
    <property type="entry name" value="Mito_Metabolite_Transporter"/>
</dbReference>
<dbReference type="GO" id="GO:0005743">
    <property type="term" value="C:mitochondrial inner membrane"/>
    <property type="evidence" value="ECO:0007669"/>
    <property type="project" value="UniProtKB-SubCell"/>
</dbReference>
<dbReference type="PROSITE" id="PS51257">
    <property type="entry name" value="PROKAR_LIPOPROTEIN"/>
    <property type="match status" value="1"/>
</dbReference>
<evidence type="ECO:0000313" key="1">
    <source>
        <dbReference type="EMBL" id="KAK7234989.1"/>
    </source>
</evidence>
<reference evidence="1 2" key="1">
    <citation type="submission" date="2024-03" db="EMBL/GenBank/DDBJ databases">
        <title>Aureococcus anophagefferens CCMP1851 and Kratosvirus quantuckense: Draft genome of a second virus-susceptible host strain in the model system.</title>
        <authorList>
            <person name="Chase E."/>
            <person name="Truchon A.R."/>
            <person name="Schepens W."/>
            <person name="Wilhelm S.W."/>
        </authorList>
    </citation>
    <scope>NUCLEOTIDE SEQUENCE [LARGE SCALE GENOMIC DNA]</scope>
    <source>
        <strain evidence="1 2">CCMP1851</strain>
    </source>
</reference>
<evidence type="ECO:0000313" key="2">
    <source>
        <dbReference type="Proteomes" id="UP001363151"/>
    </source>
</evidence>
<protein>
    <submittedName>
        <fullName evidence="1">Thiosulfate transmembrane transporter</fullName>
    </submittedName>
</protein>
<dbReference type="SUPFAM" id="SSF103506">
    <property type="entry name" value="Mitochondrial carrier"/>
    <property type="match status" value="1"/>
</dbReference>
<sequence length="313" mass="33031">MARTTTEHVNAPFGSSGPSTAETLMPFACSGFAACFASCVIHPIDLAKVRLQLFATQNPGVAAPNFVSMIGGMVKQEGFASIYAGLSASLLRQSTYGTARMGLHRTFSDELQRRNGGAALPFAQKAGSSMLGGALAVCVGTPMDVALVRMQADSMKPAAERRNYANVFSALRRIAVEESFGALYKGLAPNILRGMSMNCGMMACSDQAKEAAVALTGDDPADPSIKTRLIAAGAGGFFAAWLSLPFDLLKSRLQDAKAGASLARTAGDVLAKEGPLAFWTGFAAYYSRCAPHAMIILLTIDEVKAKYKAYFQL</sequence>
<dbReference type="Proteomes" id="UP001363151">
    <property type="component" value="Unassembled WGS sequence"/>
</dbReference>
<proteinExistence type="predicted"/>
<dbReference type="KEGG" id="aaf:AURANDRAFT_31501"/>
<dbReference type="PROSITE" id="PS50920">
    <property type="entry name" value="SOLCAR"/>
    <property type="match status" value="3"/>
</dbReference>
<comment type="caution">
    <text evidence="1">The sequence shown here is derived from an EMBL/GenBank/DDBJ whole genome shotgun (WGS) entry which is preliminary data.</text>
</comment>
<dbReference type="InterPro" id="IPR023395">
    <property type="entry name" value="MCP_dom_sf"/>
</dbReference>
<name>A0ABR1FPK1_AURAN</name>
<organism evidence="1 2">
    <name type="scientific">Aureococcus anophagefferens</name>
    <name type="common">Harmful bloom alga</name>
    <dbReference type="NCBI Taxonomy" id="44056"/>
    <lineage>
        <taxon>Eukaryota</taxon>
        <taxon>Sar</taxon>
        <taxon>Stramenopiles</taxon>
        <taxon>Ochrophyta</taxon>
        <taxon>Pelagophyceae</taxon>
        <taxon>Pelagomonadales</taxon>
        <taxon>Pelagomonadaceae</taxon>
        <taxon>Aureococcus</taxon>
    </lineage>
</organism>
<keyword evidence="1" id="KW-0472">Membrane</keyword>
<keyword evidence="2" id="KW-1185">Reference proteome</keyword>
<gene>
    <name evidence="1" type="ORF">SO694_00141044</name>
</gene>
<dbReference type="InterPro" id="IPR018108">
    <property type="entry name" value="MCP_transmembrane"/>
</dbReference>
<dbReference type="PANTHER" id="PTHR45618">
    <property type="entry name" value="MITOCHONDRIAL DICARBOXYLATE CARRIER-RELATED"/>
    <property type="match status" value="1"/>
</dbReference>